<accession>A0A0L7T3P1</accession>
<dbReference type="Proteomes" id="UP000036851">
    <property type="component" value="Unassembled WGS sequence"/>
</dbReference>
<organism evidence="1 2">
    <name type="scientific">Winslowiella iniecta</name>
    <dbReference type="NCBI Taxonomy" id="1560201"/>
    <lineage>
        <taxon>Bacteria</taxon>
        <taxon>Pseudomonadati</taxon>
        <taxon>Pseudomonadota</taxon>
        <taxon>Gammaproteobacteria</taxon>
        <taxon>Enterobacterales</taxon>
        <taxon>Erwiniaceae</taxon>
        <taxon>Winslowiella</taxon>
    </lineage>
</organism>
<reference evidence="1 2" key="1">
    <citation type="journal article" date="2015" name="Int. J. Syst. Evol. Microbiol.">
        <title>Erwinia iniecta sp. nov., isolated from Russian wheat aphids (Diuraphis noxia).</title>
        <authorList>
            <person name="Campillo T."/>
            <person name="Luna E."/>
            <person name="Portier P."/>
            <person name="Fischer-Le Saux M."/>
            <person name="Lapitan N."/>
            <person name="Tisserat N.A."/>
            <person name="Leach J.E."/>
        </authorList>
    </citation>
    <scope>NUCLEOTIDE SEQUENCE [LARGE SCALE GENOMIC DNA]</scope>
    <source>
        <strain evidence="1 2">B149</strain>
    </source>
</reference>
<protein>
    <submittedName>
        <fullName evidence="1">Gluconate permease</fullName>
    </submittedName>
</protein>
<evidence type="ECO:0000313" key="1">
    <source>
        <dbReference type="EMBL" id="KOC89846.1"/>
    </source>
</evidence>
<name>A0A0L7T3P1_9GAMM</name>
<dbReference type="AlphaFoldDB" id="A0A0L7T3P1"/>
<evidence type="ECO:0000313" key="2">
    <source>
        <dbReference type="Proteomes" id="UP000036851"/>
    </source>
</evidence>
<feature type="non-terminal residue" evidence="1">
    <location>
        <position position="19"/>
    </location>
</feature>
<sequence length="19" mass="1994">MPITIIAAGVILLLVLMIV</sequence>
<comment type="caution">
    <text evidence="1">The sequence shown here is derived from an EMBL/GenBank/DDBJ whole genome shotgun (WGS) entry which is preliminary data.</text>
</comment>
<proteinExistence type="predicted"/>
<dbReference type="EMBL" id="JRXF01000034">
    <property type="protein sequence ID" value="KOC89846.1"/>
    <property type="molecule type" value="Genomic_DNA"/>
</dbReference>
<gene>
    <name evidence="1" type="ORF">NG43_18220</name>
</gene>